<comment type="caution">
    <text evidence="4">The sequence shown here is derived from an EMBL/GenBank/DDBJ whole genome shotgun (WGS) entry which is preliminary data.</text>
</comment>
<dbReference type="Gene3D" id="2.40.170.20">
    <property type="entry name" value="TonB-dependent receptor, beta-barrel domain"/>
    <property type="match status" value="1"/>
</dbReference>
<comment type="subcellular location">
    <subcellularLocation>
        <location evidence="1">Cell outer membrane</location>
    </subcellularLocation>
</comment>
<evidence type="ECO:0000256" key="2">
    <source>
        <dbReference type="ARBA" id="ARBA00023136"/>
    </source>
</evidence>
<name>A0A642PMC8_9BACT</name>
<sequence length="92" mass="10847">LWKKGNMLSVTYDNQYMHSFSYYSQAIGSKNKDFMVPDQFSHNLTLSYSLKNGRYNISFECRNFTNEDLYDNFSLQKAGRAFYGKVRVHFGD</sequence>
<dbReference type="SUPFAM" id="SSF56935">
    <property type="entry name" value="Porins"/>
    <property type="match status" value="1"/>
</dbReference>
<evidence type="ECO:0000313" key="4">
    <source>
        <dbReference type="EMBL" id="KAA5378012.1"/>
    </source>
</evidence>
<gene>
    <name evidence="4" type="ORF">F2Y44_23375</name>
</gene>
<keyword evidence="3" id="KW-0998">Cell outer membrane</keyword>
<protein>
    <submittedName>
        <fullName evidence="4">TonB-dependent receptor</fullName>
    </submittedName>
</protein>
<accession>A0A642PMC8</accession>
<proteinExistence type="predicted"/>
<organism evidence="4">
    <name type="scientific">Phocaeicola dorei</name>
    <dbReference type="NCBI Taxonomy" id="357276"/>
    <lineage>
        <taxon>Bacteria</taxon>
        <taxon>Pseudomonadati</taxon>
        <taxon>Bacteroidota</taxon>
        <taxon>Bacteroidia</taxon>
        <taxon>Bacteroidales</taxon>
        <taxon>Bacteroidaceae</taxon>
        <taxon>Phocaeicola</taxon>
    </lineage>
</organism>
<keyword evidence="2" id="KW-0472">Membrane</keyword>
<dbReference type="AlphaFoldDB" id="A0A642PMC8"/>
<dbReference type="InterPro" id="IPR036942">
    <property type="entry name" value="Beta-barrel_TonB_sf"/>
</dbReference>
<dbReference type="EMBL" id="VVZE01000141">
    <property type="protein sequence ID" value="KAA5378012.1"/>
    <property type="molecule type" value="Genomic_DNA"/>
</dbReference>
<evidence type="ECO:0000256" key="3">
    <source>
        <dbReference type="ARBA" id="ARBA00023237"/>
    </source>
</evidence>
<evidence type="ECO:0000256" key="1">
    <source>
        <dbReference type="ARBA" id="ARBA00004442"/>
    </source>
</evidence>
<keyword evidence="4" id="KW-0675">Receptor</keyword>
<feature type="non-terminal residue" evidence="4">
    <location>
        <position position="1"/>
    </location>
</feature>
<reference evidence="4" key="1">
    <citation type="journal article" date="2019" name="Nat. Med.">
        <title>A library of human gut bacterial isolates paired with longitudinal multiomics data enables mechanistic microbiome research.</title>
        <authorList>
            <person name="Poyet M."/>
            <person name="Groussin M."/>
            <person name="Gibbons S.M."/>
            <person name="Avila-Pacheco J."/>
            <person name="Jiang X."/>
            <person name="Kearney S.M."/>
            <person name="Perrotta A.R."/>
            <person name="Berdy B."/>
            <person name="Zhao S."/>
            <person name="Lieberman T.D."/>
            <person name="Swanson P.K."/>
            <person name="Smith M."/>
            <person name="Roesemann S."/>
            <person name="Alexander J.E."/>
            <person name="Rich S.A."/>
            <person name="Livny J."/>
            <person name="Vlamakis H."/>
            <person name="Clish C."/>
            <person name="Bullock K."/>
            <person name="Deik A."/>
            <person name="Scott J."/>
            <person name="Pierce K.A."/>
            <person name="Xavier R.J."/>
            <person name="Alm E.J."/>
        </authorList>
    </citation>
    <scope>NUCLEOTIDE SEQUENCE [LARGE SCALE GENOMIC DNA]</scope>
    <source>
        <strain evidence="4">BIOML-A8</strain>
    </source>
</reference>
<dbReference type="GO" id="GO:0009279">
    <property type="term" value="C:cell outer membrane"/>
    <property type="evidence" value="ECO:0007669"/>
    <property type="project" value="UniProtKB-SubCell"/>
</dbReference>